<organism evidence="3 4">
    <name type="scientific">Sinosporangium siamense</name>
    <dbReference type="NCBI Taxonomy" id="1367973"/>
    <lineage>
        <taxon>Bacteria</taxon>
        <taxon>Bacillati</taxon>
        <taxon>Actinomycetota</taxon>
        <taxon>Actinomycetes</taxon>
        <taxon>Streptosporangiales</taxon>
        <taxon>Streptosporangiaceae</taxon>
        <taxon>Sinosporangium</taxon>
    </lineage>
</organism>
<comment type="caution">
    <text evidence="3">The sequence shown here is derived from an EMBL/GenBank/DDBJ whole genome shotgun (WGS) entry which is preliminary data.</text>
</comment>
<evidence type="ECO:0000256" key="1">
    <source>
        <dbReference type="SAM" id="MobiDB-lite"/>
    </source>
</evidence>
<feature type="region of interest" description="Disordered" evidence="1">
    <location>
        <begin position="105"/>
        <end position="128"/>
    </location>
</feature>
<keyword evidence="2" id="KW-0472">Membrane</keyword>
<evidence type="ECO:0000313" key="3">
    <source>
        <dbReference type="EMBL" id="GII90804.1"/>
    </source>
</evidence>
<gene>
    <name evidence="3" type="ORF">Ssi02_10350</name>
</gene>
<reference evidence="3" key="1">
    <citation type="submission" date="2021-01" db="EMBL/GenBank/DDBJ databases">
        <title>Whole genome shotgun sequence of Sinosporangium siamense NBRC 109515.</title>
        <authorList>
            <person name="Komaki H."/>
            <person name="Tamura T."/>
        </authorList>
    </citation>
    <scope>NUCLEOTIDE SEQUENCE</scope>
    <source>
        <strain evidence="3">NBRC 109515</strain>
    </source>
</reference>
<dbReference type="AlphaFoldDB" id="A0A919RFG6"/>
<sequence>MGFPGEPPRRQPYVNPEAGQWFDAPPQNRPDGPGDKRPDPMAAEPPRIGRPLDSSSAGPPPPRPGMWSPYDEGPRSRRPLFLAVGGIVLLVAGGVGLAMLSNSTPAPVAAPSPTPVPSLPESSKRPEGEYGYAASRATDPAPLTIKELFRTTKVTRANRSYTMTVRRLDKKCKNGVTGPKITKAIADGKCTQIIRASFRDRTGKIIGTIGVANLRNSAAVAKVATAGGGGERKDYVKPLPGKDKVTKSLGSGEAYAGVWRHGHYAVMLWFQYKDGHLPSKKERTSLNQAAVDIAELTVFRALDSRTLTGKAPR</sequence>
<evidence type="ECO:0000256" key="2">
    <source>
        <dbReference type="SAM" id="Phobius"/>
    </source>
</evidence>
<protein>
    <submittedName>
        <fullName evidence="3">Uncharacterized protein</fullName>
    </submittedName>
</protein>
<dbReference type="EMBL" id="BOOW01000007">
    <property type="protein sequence ID" value="GII90804.1"/>
    <property type="molecule type" value="Genomic_DNA"/>
</dbReference>
<dbReference type="RefSeq" id="WP_204021558.1">
    <property type="nucleotide sequence ID" value="NZ_BOOW01000007.1"/>
</dbReference>
<keyword evidence="2" id="KW-1133">Transmembrane helix</keyword>
<accession>A0A919RFG6</accession>
<evidence type="ECO:0000313" key="4">
    <source>
        <dbReference type="Proteomes" id="UP000606172"/>
    </source>
</evidence>
<feature type="compositionally biased region" description="Pro residues" evidence="1">
    <location>
        <begin position="108"/>
        <end position="118"/>
    </location>
</feature>
<keyword evidence="4" id="KW-1185">Reference proteome</keyword>
<keyword evidence="2" id="KW-0812">Transmembrane</keyword>
<feature type="transmembrane region" description="Helical" evidence="2">
    <location>
        <begin position="80"/>
        <end position="100"/>
    </location>
</feature>
<name>A0A919RFG6_9ACTN</name>
<dbReference type="Proteomes" id="UP000606172">
    <property type="component" value="Unassembled WGS sequence"/>
</dbReference>
<feature type="region of interest" description="Disordered" evidence="1">
    <location>
        <begin position="1"/>
        <end position="71"/>
    </location>
</feature>
<proteinExistence type="predicted"/>